<name>A0A3L6EUL8_MAIZE</name>
<dbReference type="Proteomes" id="UP000251960">
    <property type="component" value="Chromosome 5"/>
</dbReference>
<organism evidence="1">
    <name type="scientific">Zea mays</name>
    <name type="common">Maize</name>
    <dbReference type="NCBI Taxonomy" id="4577"/>
    <lineage>
        <taxon>Eukaryota</taxon>
        <taxon>Viridiplantae</taxon>
        <taxon>Streptophyta</taxon>
        <taxon>Embryophyta</taxon>
        <taxon>Tracheophyta</taxon>
        <taxon>Spermatophyta</taxon>
        <taxon>Magnoliopsida</taxon>
        <taxon>Liliopsida</taxon>
        <taxon>Poales</taxon>
        <taxon>Poaceae</taxon>
        <taxon>PACMAD clade</taxon>
        <taxon>Panicoideae</taxon>
        <taxon>Andropogonodae</taxon>
        <taxon>Andropogoneae</taxon>
        <taxon>Tripsacinae</taxon>
        <taxon>Zea</taxon>
    </lineage>
</organism>
<accession>A0A3L6EUL8</accession>
<dbReference type="EMBL" id="NCVQ01000006">
    <property type="protein sequence ID" value="PWZ24273.1"/>
    <property type="molecule type" value="Genomic_DNA"/>
</dbReference>
<evidence type="ECO:0000313" key="1">
    <source>
        <dbReference type="EMBL" id="PWZ24273.1"/>
    </source>
</evidence>
<dbReference type="CDD" id="cd09272">
    <property type="entry name" value="RNase_HI_RT_Ty1"/>
    <property type="match status" value="1"/>
</dbReference>
<gene>
    <name evidence="1" type="primary">POLX_0</name>
    <name evidence="1" type="ORF">Zm00014a_014374</name>
</gene>
<sequence length="93" mass="10565">MAIAEVTKEALWLKGIYSELCGIKSCITIYCDSQSAIHLTKDQMITEKSKHIDIRYHFVRDIIEKGLVKVCKISTHNNPADMMTKHAFVAIIN</sequence>
<dbReference type="AlphaFoldDB" id="A0A3L6EUL8"/>
<proteinExistence type="predicted"/>
<protein>
    <submittedName>
        <fullName evidence="1">Retrovirus-related Pol polyprotein from transposon TNT 1-94</fullName>
    </submittedName>
</protein>
<reference evidence="1" key="1">
    <citation type="journal article" date="2018" name="Nat. Genet.">
        <title>Extensive intraspecific gene order and gene structural variations between Mo17 and other maize genomes.</title>
        <authorList>
            <person name="Sun S."/>
            <person name="Zhou Y."/>
            <person name="Chen J."/>
            <person name="Shi J."/>
            <person name="Zhao H."/>
            <person name="Zhao H."/>
            <person name="Song W."/>
            <person name="Zhang M."/>
            <person name="Cui Y."/>
            <person name="Dong X."/>
            <person name="Liu H."/>
            <person name="Ma X."/>
            <person name="Jiao Y."/>
            <person name="Wang B."/>
            <person name="Wei X."/>
            <person name="Stein J.C."/>
            <person name="Glaubitz J.C."/>
            <person name="Lu F."/>
            <person name="Yu G."/>
            <person name="Liang C."/>
            <person name="Fengler K."/>
            <person name="Li B."/>
            <person name="Rafalski A."/>
            <person name="Schnable P.S."/>
            <person name="Ware D.H."/>
            <person name="Buckler E.S."/>
            <person name="Lai J."/>
        </authorList>
    </citation>
    <scope>NUCLEOTIDE SEQUENCE [LARGE SCALE GENOMIC DNA]</scope>
    <source>
        <tissue evidence="1">Seedling</tissue>
    </source>
</reference>
<comment type="caution">
    <text evidence="1">The sequence shown here is derived from an EMBL/GenBank/DDBJ whole genome shotgun (WGS) entry which is preliminary data.</text>
</comment>